<evidence type="ECO:0000313" key="3">
    <source>
        <dbReference type="EMBL" id="MFC6726838.1"/>
    </source>
</evidence>
<feature type="domain" description="Glycosyltransferase 2-like" evidence="2">
    <location>
        <begin position="26"/>
        <end position="109"/>
    </location>
</feature>
<accession>A0ABD5S6Z4</accession>
<keyword evidence="4" id="KW-1185">Reference proteome</keyword>
<organism evidence="3 4">
    <name type="scientific">Halobium palmae</name>
    <dbReference type="NCBI Taxonomy" id="1776492"/>
    <lineage>
        <taxon>Archaea</taxon>
        <taxon>Methanobacteriati</taxon>
        <taxon>Methanobacteriota</taxon>
        <taxon>Stenosarchaea group</taxon>
        <taxon>Halobacteria</taxon>
        <taxon>Halobacteriales</taxon>
        <taxon>Haloferacaceae</taxon>
        <taxon>Halobium</taxon>
    </lineage>
</organism>
<evidence type="ECO:0000313" key="4">
    <source>
        <dbReference type="Proteomes" id="UP001596328"/>
    </source>
</evidence>
<keyword evidence="3" id="KW-0328">Glycosyltransferase</keyword>
<dbReference type="GO" id="GO:0016757">
    <property type="term" value="F:glycosyltransferase activity"/>
    <property type="evidence" value="ECO:0007669"/>
    <property type="project" value="UniProtKB-KW"/>
</dbReference>
<dbReference type="PANTHER" id="PTHR10859">
    <property type="entry name" value="GLYCOSYL TRANSFERASE"/>
    <property type="match status" value="1"/>
</dbReference>
<protein>
    <submittedName>
        <fullName evidence="3">Glycosyltransferase</fullName>
        <ecNumber evidence="3">2.4.-.-</ecNumber>
    </submittedName>
</protein>
<sequence length="109" mass="11577">MNGPAAAADAPETSETRRSSRGVEVSVVLPAYNEERTIEGTVRTTLSTLGEFLPDGSFEVMVAEDGCDDDTPAIASRLAEADPRIRHFHSEERLGRGGALERAFAAADG</sequence>
<dbReference type="PANTHER" id="PTHR10859:SF105">
    <property type="entry name" value="DOLICHYL-PHOSPHATE BETA-D-MANNOSYLTRANSFERASE"/>
    <property type="match status" value="1"/>
</dbReference>
<gene>
    <name evidence="3" type="ORF">ACFQE1_21170</name>
</gene>
<proteinExistence type="predicted"/>
<keyword evidence="3" id="KW-0808">Transferase</keyword>
<evidence type="ECO:0000256" key="1">
    <source>
        <dbReference type="SAM" id="MobiDB-lite"/>
    </source>
</evidence>
<dbReference type="Proteomes" id="UP001596328">
    <property type="component" value="Unassembled WGS sequence"/>
</dbReference>
<feature type="non-terminal residue" evidence="3">
    <location>
        <position position="109"/>
    </location>
</feature>
<feature type="region of interest" description="Disordered" evidence="1">
    <location>
        <begin position="1"/>
        <end position="22"/>
    </location>
</feature>
<dbReference type="AlphaFoldDB" id="A0ABD5S6Z4"/>
<comment type="caution">
    <text evidence="3">The sequence shown here is derived from an EMBL/GenBank/DDBJ whole genome shotgun (WGS) entry which is preliminary data.</text>
</comment>
<evidence type="ECO:0000259" key="2">
    <source>
        <dbReference type="Pfam" id="PF00535"/>
    </source>
</evidence>
<reference evidence="3 4" key="1">
    <citation type="journal article" date="2019" name="Int. J. Syst. Evol. Microbiol.">
        <title>The Global Catalogue of Microorganisms (GCM) 10K type strain sequencing project: providing services to taxonomists for standard genome sequencing and annotation.</title>
        <authorList>
            <consortium name="The Broad Institute Genomics Platform"/>
            <consortium name="The Broad Institute Genome Sequencing Center for Infectious Disease"/>
            <person name="Wu L."/>
            <person name="Ma J."/>
        </authorList>
    </citation>
    <scope>NUCLEOTIDE SEQUENCE [LARGE SCALE GENOMIC DNA]</scope>
    <source>
        <strain evidence="3 4">NBRC 111368</strain>
    </source>
</reference>
<dbReference type="Pfam" id="PF00535">
    <property type="entry name" value="Glycos_transf_2"/>
    <property type="match status" value="1"/>
</dbReference>
<dbReference type="EMBL" id="JBHSWU010001437">
    <property type="protein sequence ID" value="MFC6726838.1"/>
    <property type="molecule type" value="Genomic_DNA"/>
</dbReference>
<dbReference type="InterPro" id="IPR029044">
    <property type="entry name" value="Nucleotide-diphossugar_trans"/>
</dbReference>
<dbReference type="InterPro" id="IPR001173">
    <property type="entry name" value="Glyco_trans_2-like"/>
</dbReference>
<dbReference type="Gene3D" id="3.90.550.10">
    <property type="entry name" value="Spore Coat Polysaccharide Biosynthesis Protein SpsA, Chain A"/>
    <property type="match status" value="1"/>
</dbReference>
<dbReference type="SUPFAM" id="SSF53448">
    <property type="entry name" value="Nucleotide-diphospho-sugar transferases"/>
    <property type="match status" value="1"/>
</dbReference>
<name>A0ABD5S6Z4_9EURY</name>
<dbReference type="EC" id="2.4.-.-" evidence="3"/>